<dbReference type="RefSeq" id="WP_344662053.1">
    <property type="nucleotide sequence ID" value="NZ_BAAAQM010000065.1"/>
</dbReference>
<dbReference type="Proteomes" id="UP001499854">
    <property type="component" value="Unassembled WGS sequence"/>
</dbReference>
<dbReference type="InterPro" id="IPR046256">
    <property type="entry name" value="DUF6289"/>
</dbReference>
<feature type="chain" id="PRO_5045312666" description="Secreted protein" evidence="1">
    <location>
        <begin position="27"/>
        <end position="85"/>
    </location>
</feature>
<proteinExistence type="predicted"/>
<comment type="caution">
    <text evidence="2">The sequence shown here is derived from an EMBL/GenBank/DDBJ whole genome shotgun (WGS) entry which is preliminary data.</text>
</comment>
<dbReference type="PROSITE" id="PS51257">
    <property type="entry name" value="PROKAR_LIPOPROTEIN"/>
    <property type="match status" value="1"/>
</dbReference>
<name>A0ABN2T5P7_9ACTN</name>
<evidence type="ECO:0000313" key="2">
    <source>
        <dbReference type="EMBL" id="GAA1999438.1"/>
    </source>
</evidence>
<keyword evidence="1" id="KW-0732">Signal</keyword>
<keyword evidence="3" id="KW-1185">Reference proteome</keyword>
<reference evidence="2 3" key="1">
    <citation type="journal article" date="2019" name="Int. J. Syst. Evol. Microbiol.">
        <title>The Global Catalogue of Microorganisms (GCM) 10K type strain sequencing project: providing services to taxonomists for standard genome sequencing and annotation.</title>
        <authorList>
            <consortium name="The Broad Institute Genomics Platform"/>
            <consortium name="The Broad Institute Genome Sequencing Center for Infectious Disease"/>
            <person name="Wu L."/>
            <person name="Ma J."/>
        </authorList>
    </citation>
    <scope>NUCLEOTIDE SEQUENCE [LARGE SCALE GENOMIC DNA]</scope>
    <source>
        <strain evidence="2 3">JCM 16013</strain>
    </source>
</reference>
<dbReference type="Pfam" id="PF19806">
    <property type="entry name" value="DUF6289"/>
    <property type="match status" value="1"/>
</dbReference>
<feature type="signal peptide" evidence="1">
    <location>
        <begin position="1"/>
        <end position="26"/>
    </location>
</feature>
<sequence length="85" mass="8735">MIRRLVVAALLGGAAVAALPAAPAQAIGACRLNSECVTTYYDNASHTEVVGQITVFCDGQTSDWGTRTGFAVVQNVPCGGPAARR</sequence>
<dbReference type="EMBL" id="BAAAQM010000065">
    <property type="protein sequence ID" value="GAA1999438.1"/>
    <property type="molecule type" value="Genomic_DNA"/>
</dbReference>
<organism evidence="2 3">
    <name type="scientific">Catenulispora subtropica</name>
    <dbReference type="NCBI Taxonomy" id="450798"/>
    <lineage>
        <taxon>Bacteria</taxon>
        <taxon>Bacillati</taxon>
        <taxon>Actinomycetota</taxon>
        <taxon>Actinomycetes</taxon>
        <taxon>Catenulisporales</taxon>
        <taxon>Catenulisporaceae</taxon>
        <taxon>Catenulispora</taxon>
    </lineage>
</organism>
<evidence type="ECO:0008006" key="4">
    <source>
        <dbReference type="Google" id="ProtNLM"/>
    </source>
</evidence>
<evidence type="ECO:0000313" key="3">
    <source>
        <dbReference type="Proteomes" id="UP001499854"/>
    </source>
</evidence>
<gene>
    <name evidence="2" type="ORF">GCM10009838_76070</name>
</gene>
<evidence type="ECO:0000256" key="1">
    <source>
        <dbReference type="SAM" id="SignalP"/>
    </source>
</evidence>
<accession>A0ABN2T5P7</accession>
<protein>
    <recommendedName>
        <fullName evidence="4">Secreted protein</fullName>
    </recommendedName>
</protein>